<protein>
    <submittedName>
        <fullName evidence="8">HORMA domain-containing protein</fullName>
    </submittedName>
</protein>
<dbReference type="AlphaFoldDB" id="Q20305"/>
<dbReference type="InterPro" id="IPR051294">
    <property type="entry name" value="HORMA_MeioticProgression"/>
</dbReference>
<dbReference type="Pfam" id="PF02301">
    <property type="entry name" value="HORMA"/>
    <property type="match status" value="1"/>
</dbReference>
<dbReference type="PDB" id="4TZO">
    <property type="method" value="X-ray"/>
    <property type="resolution" value="2.40 A"/>
    <property type="chains" value="A/C/E/G=1-253"/>
</dbReference>
<dbReference type="OMA" id="KSSNFMT"/>
<dbReference type="GO" id="GO:0005694">
    <property type="term" value="C:chromosome"/>
    <property type="evidence" value="ECO:0000303"/>
    <property type="project" value="ComplexPortal"/>
</dbReference>
<dbReference type="GO" id="GO:0000800">
    <property type="term" value="C:lateral element"/>
    <property type="evidence" value="ECO:0000314"/>
    <property type="project" value="WormBase"/>
</dbReference>
<keyword evidence="11 12" id="KW-0002">3D-structure</keyword>
<evidence type="ECO:0000256" key="5">
    <source>
        <dbReference type="ARBA" id="ARBA00023254"/>
    </source>
</evidence>
<reference evidence="8 9" key="1">
    <citation type="journal article" date="1998" name="Science">
        <title>Genome sequence of the nematode C. elegans: a platform for investigating biology.</title>
        <authorList>
            <consortium name="The C. elegans sequencing consortium"/>
            <person name="Sulson J.E."/>
            <person name="Waterston R."/>
        </authorList>
    </citation>
    <scope>NUCLEOTIDE SEQUENCE [LARGE SCALE GENOMIC DNA]</scope>
    <source>
        <strain evidence="8 9">Bristol N2</strain>
    </source>
</reference>
<dbReference type="Proteomes" id="UP000001940">
    <property type="component" value="Chromosome IV"/>
</dbReference>
<name>Q20305_CAEEL</name>
<dbReference type="GO" id="GO:0045132">
    <property type="term" value="P:meiotic chromosome segregation"/>
    <property type="evidence" value="ECO:0000303"/>
    <property type="project" value="ComplexPortal"/>
</dbReference>
<evidence type="ECO:0000256" key="1">
    <source>
        <dbReference type="ARBA" id="ARBA00004123"/>
    </source>
</evidence>
<evidence type="ECO:0007829" key="13">
    <source>
        <dbReference type="PeptideAtlas" id="Q20305"/>
    </source>
</evidence>
<evidence type="ECO:0000256" key="6">
    <source>
        <dbReference type="SAM" id="MobiDB-lite"/>
    </source>
</evidence>
<dbReference type="PDB" id="4TZQ">
    <property type="method" value="X-ray"/>
    <property type="resolution" value="2.30 A"/>
    <property type="chains" value="A/C=1-253"/>
</dbReference>
<dbReference type="FunCoup" id="Q20305">
    <property type="interactions" value="41"/>
</dbReference>
<evidence type="ECO:0000256" key="2">
    <source>
        <dbReference type="ARBA" id="ARBA00004286"/>
    </source>
</evidence>
<dbReference type="PDBsum" id="4TZQ"/>
<dbReference type="InParanoid" id="Q20305"/>
<feature type="compositionally biased region" description="Polar residues" evidence="6">
    <location>
        <begin position="342"/>
        <end position="352"/>
    </location>
</feature>
<dbReference type="DIP" id="DIP-24540N"/>
<evidence type="ECO:0000256" key="3">
    <source>
        <dbReference type="ARBA" id="ARBA00022454"/>
    </source>
</evidence>
<dbReference type="WormBase" id="F41H10.10">
    <property type="protein sequence ID" value="CE31692"/>
    <property type="gene ID" value="WBGene00002032"/>
    <property type="gene designation" value="htp-1"/>
</dbReference>
<dbReference type="PANTHER" id="PTHR48225:SF7">
    <property type="entry name" value="MEIOSIS-SPECIFIC PROTEIN HOP1"/>
    <property type="match status" value="1"/>
</dbReference>
<dbReference type="GO" id="GO:0007131">
    <property type="term" value="P:reciprocal meiotic recombination"/>
    <property type="evidence" value="ECO:0000303"/>
    <property type="project" value="ComplexPortal"/>
</dbReference>
<dbReference type="Bgee" id="WBGene00002032">
    <property type="expression patterns" value="Expressed in germ line (C elegans) and 4 other cell types or tissues"/>
</dbReference>
<dbReference type="OrthoDB" id="1928087at2759"/>
<comment type="subcellular location">
    <subcellularLocation>
        <location evidence="2">Chromosome</location>
    </subcellularLocation>
    <subcellularLocation>
        <location evidence="1">Nucleus</location>
    </subcellularLocation>
</comment>
<evidence type="ECO:0007829" key="12">
    <source>
        <dbReference type="PDB" id="4TZQ"/>
    </source>
</evidence>
<dbReference type="GeneID" id="259571"/>
<dbReference type="ComplexPortal" id="CPX-3388">
    <property type="entry name" value="Synaptonemal complex"/>
</dbReference>
<feature type="region of interest" description="Disordered" evidence="6">
    <location>
        <begin position="288"/>
        <end position="352"/>
    </location>
</feature>
<sequence length="352" mass="39619">MAPLETIYDESLNKSADSIDDKKWSKLFPRIVSDPDRSSNFMTRAIYVAFSAVLRNRNILGQEYFTKNYITEKLKCMTLCFRNPRSNQIAQLLRNAGDATKDGFLKEVSLVITNNEGDLEAIEVFSMKFIYFENGGVVARLSTDKNGQEDPHFAKLAQLVYEGGDSVRDQMVTIVRSVQFLCTKVLEPLPEEFTANFRLEYTNDAPSNFRIDGFEDSSTFYTLPDDIQSATIGHLRPGCHAANMECWSMLMSDSYEAELTLKRHLDKVSDRHGFNPVNVLYKSFNSEDSDTSLSQATTESVNDQGGNETSPVDDITESLEKAQMSPIQTRPTTRRGADGSKTRSSPYSRSCK</sequence>
<keyword evidence="13" id="KW-1267">Proteomics identification</keyword>
<dbReference type="PROSITE" id="PS50815">
    <property type="entry name" value="HORMA"/>
    <property type="match status" value="1"/>
</dbReference>
<dbReference type="KEGG" id="cel:CELE_F41H10.10"/>
<evidence type="ECO:0000259" key="7">
    <source>
        <dbReference type="PROSITE" id="PS50815"/>
    </source>
</evidence>
<dbReference type="GO" id="GO:0030997">
    <property type="term" value="P:regulation of centriole-centriole cohesion"/>
    <property type="evidence" value="ECO:0000316"/>
    <property type="project" value="UniProtKB"/>
</dbReference>
<dbReference type="EvolutionaryTrace" id="Q20305"/>
<keyword evidence="5" id="KW-0469">Meiosis</keyword>
<dbReference type="GO" id="GO:0007129">
    <property type="term" value="P:homologous chromosome pairing at meiosis"/>
    <property type="evidence" value="ECO:0000303"/>
    <property type="project" value="ComplexPortal"/>
</dbReference>
<dbReference type="PhylomeDB" id="Q20305"/>
<keyword evidence="3" id="KW-0158">Chromosome</keyword>
<feature type="domain" description="HORMA" evidence="7">
    <location>
        <begin position="36"/>
        <end position="246"/>
    </location>
</feature>
<organism evidence="8 9">
    <name type="scientific">Caenorhabditis elegans</name>
    <dbReference type="NCBI Taxonomy" id="6239"/>
    <lineage>
        <taxon>Eukaryota</taxon>
        <taxon>Metazoa</taxon>
        <taxon>Ecdysozoa</taxon>
        <taxon>Nematoda</taxon>
        <taxon>Chromadorea</taxon>
        <taxon>Rhabditida</taxon>
        <taxon>Rhabditina</taxon>
        <taxon>Rhabditomorpha</taxon>
        <taxon>Rhabditoidea</taxon>
        <taxon>Rhabditidae</taxon>
        <taxon>Peloderinae</taxon>
        <taxon>Caenorhabditis</taxon>
    </lineage>
</organism>
<dbReference type="GO" id="GO:0000795">
    <property type="term" value="C:synaptonemal complex"/>
    <property type="evidence" value="ECO:0000303"/>
    <property type="project" value="ComplexPortal"/>
</dbReference>
<evidence type="ECO:0000313" key="8">
    <source>
        <dbReference type="EMBL" id="CCD71103.1"/>
    </source>
</evidence>
<dbReference type="EMBL" id="BX284604">
    <property type="protein sequence ID" value="CCD71103.1"/>
    <property type="molecule type" value="Genomic_DNA"/>
</dbReference>
<dbReference type="IntAct" id="Q20305">
    <property type="interactions" value="3"/>
</dbReference>
<dbReference type="PDBsum" id="4TZO"/>
<feature type="compositionally biased region" description="Polar residues" evidence="6">
    <location>
        <begin position="288"/>
        <end position="310"/>
    </location>
</feature>
<evidence type="ECO:0007829" key="11">
    <source>
        <dbReference type="PDB" id="4TZO"/>
    </source>
</evidence>
<evidence type="ECO:0000313" key="9">
    <source>
        <dbReference type="Proteomes" id="UP000001940"/>
    </source>
</evidence>
<proteinExistence type="evidence at protein level"/>
<dbReference type="PaxDb" id="6239-F41H10.10"/>
<gene>
    <name evidence="8 10" type="primary">htp-1</name>
    <name evidence="8" type="ORF">CELE_F41H10.10</name>
    <name evidence="10" type="ORF">F41H10.10</name>
</gene>
<dbReference type="eggNOG" id="KOG4652">
    <property type="taxonomic scope" value="Eukaryota"/>
</dbReference>
<dbReference type="STRING" id="6239.F41H10.10.1"/>
<evidence type="ECO:0000313" key="10">
    <source>
        <dbReference type="WormBase" id="F41H10.10"/>
    </source>
</evidence>
<dbReference type="AGR" id="WB:WBGene00002032"/>
<dbReference type="PANTHER" id="PTHR48225">
    <property type="entry name" value="HORMA DOMAIN-CONTAINING PROTEIN 1"/>
    <property type="match status" value="1"/>
</dbReference>
<evidence type="ECO:0000256" key="4">
    <source>
        <dbReference type="ARBA" id="ARBA00023242"/>
    </source>
</evidence>
<dbReference type="Gene3D" id="3.30.900.10">
    <property type="entry name" value="HORMA domain"/>
    <property type="match status" value="1"/>
</dbReference>
<reference evidence="11 12" key="2">
    <citation type="journal article" date="2014" name="Dev. Cell">
        <title>The chromosome axis controls meiotic events through a hierarchical assembly of HORMA domain proteins.</title>
        <authorList>
            <person name="Kim Y."/>
            <person name="Rosenberg S.C."/>
            <person name="Kugel C.L."/>
            <person name="Kostow N."/>
            <person name="Rog O."/>
            <person name="Davydov V."/>
            <person name="Su T.Y."/>
            <person name="Dernburg A.F."/>
            <person name="Corbett K.D."/>
        </authorList>
    </citation>
    <scope>X-RAY CRYSTALLOGRAPHY (2.30 ANGSTROMS) OF 1-253</scope>
</reference>
<dbReference type="InterPro" id="IPR003511">
    <property type="entry name" value="HORMA_dom"/>
</dbReference>
<dbReference type="RefSeq" id="NP_500799.2">
    <property type="nucleotide sequence ID" value="NM_068398.2"/>
</dbReference>
<dbReference type="UCSC" id="F41H10.10">
    <property type="organism name" value="c. elegans"/>
</dbReference>
<dbReference type="SUPFAM" id="SSF56019">
    <property type="entry name" value="The spindle assembly checkpoint protein mad2"/>
    <property type="match status" value="1"/>
</dbReference>
<dbReference type="HOGENOM" id="CLU_790464_0_0_1"/>
<keyword evidence="9" id="KW-1185">Reference proteome</keyword>
<keyword evidence="4" id="KW-0539">Nucleus</keyword>
<dbReference type="InterPro" id="IPR036570">
    <property type="entry name" value="HORMA_dom_sf"/>
</dbReference>
<accession>Q20305</accession>
<dbReference type="CTD" id="259571"/>
<dbReference type="PeptideAtlas" id="Q20305"/>
<dbReference type="SMR" id="Q20305"/>